<dbReference type="InterPro" id="IPR042092">
    <property type="entry name" value="PsdUridine_s_RsuA/RluB/E/F_cat"/>
</dbReference>
<name>A0A1G5ALN3_9BACT</name>
<gene>
    <name evidence="6" type="ORF">SAMN05216233_101283</name>
</gene>
<dbReference type="Gene3D" id="3.10.290.10">
    <property type="entry name" value="RNA-binding S4 domain"/>
    <property type="match status" value="1"/>
</dbReference>
<dbReference type="FunFam" id="3.10.290.10:FF:000003">
    <property type="entry name" value="Pseudouridine synthase"/>
    <property type="match status" value="1"/>
</dbReference>
<dbReference type="STRING" id="419481.SAMN05216233_101283"/>
<dbReference type="PANTHER" id="PTHR47683">
    <property type="entry name" value="PSEUDOURIDINE SYNTHASE FAMILY PROTEIN-RELATED"/>
    <property type="match status" value="1"/>
</dbReference>
<comment type="similarity">
    <text evidence="1 4">Belongs to the pseudouridine synthase RsuA family.</text>
</comment>
<dbReference type="SUPFAM" id="SSF55174">
    <property type="entry name" value="Alpha-L RNA-binding motif"/>
    <property type="match status" value="1"/>
</dbReference>
<sequence>MTEIQGVRLQKYLAHAGVCSRRAAETLIKDGAVTVNSRVVTELGTRVDPESDEVCVNGKAVRAEEKRVYLVLNKPLGVITSCNHGDAKVVTDLVDVPERVFPVGRLDQDSSGLLILTNDGRIHHRLSHPSFDHEKEYRVRVAAEISGSELARMEGGIRLKEGMTRPCRIRREAKDRYTMVLKEGKNRQIRRMAQVVGHEVVALKRVRMANIRLGNLKPGQWRHLSEGEVAELLKRTGVGSGKGQRRR</sequence>
<dbReference type="CDD" id="cd00165">
    <property type="entry name" value="S4"/>
    <property type="match status" value="1"/>
</dbReference>
<proteinExistence type="inferred from homology"/>
<evidence type="ECO:0000259" key="5">
    <source>
        <dbReference type="SMART" id="SM00363"/>
    </source>
</evidence>
<dbReference type="Pfam" id="PF00849">
    <property type="entry name" value="PseudoU_synth_2"/>
    <property type="match status" value="1"/>
</dbReference>
<dbReference type="Pfam" id="PF01479">
    <property type="entry name" value="S4"/>
    <property type="match status" value="1"/>
</dbReference>
<dbReference type="Gene3D" id="3.30.70.580">
    <property type="entry name" value="Pseudouridine synthase I, catalytic domain, N-terminal subdomain"/>
    <property type="match status" value="1"/>
</dbReference>
<dbReference type="InterPro" id="IPR020094">
    <property type="entry name" value="TruA/RsuA/RluB/E/F_N"/>
</dbReference>
<evidence type="ECO:0000313" key="6">
    <source>
        <dbReference type="EMBL" id="SCX78734.1"/>
    </source>
</evidence>
<dbReference type="PROSITE" id="PS01149">
    <property type="entry name" value="PSI_RSU"/>
    <property type="match status" value="1"/>
</dbReference>
<dbReference type="NCBIfam" id="TIGR00093">
    <property type="entry name" value="pseudouridine synthase"/>
    <property type="match status" value="1"/>
</dbReference>
<dbReference type="GO" id="GO:0120159">
    <property type="term" value="F:rRNA pseudouridine synthase activity"/>
    <property type="evidence" value="ECO:0007669"/>
    <property type="project" value="UniProtKB-ARBA"/>
</dbReference>
<dbReference type="InterPro" id="IPR020103">
    <property type="entry name" value="PsdUridine_synth_cat_dom_sf"/>
</dbReference>
<dbReference type="AlphaFoldDB" id="A0A1G5ALN3"/>
<dbReference type="InterPro" id="IPR006145">
    <property type="entry name" value="PsdUridine_synth_RsuA/RluA"/>
</dbReference>
<evidence type="ECO:0000256" key="1">
    <source>
        <dbReference type="ARBA" id="ARBA00008348"/>
    </source>
</evidence>
<reference evidence="6 7" key="1">
    <citation type="submission" date="2016-10" db="EMBL/GenBank/DDBJ databases">
        <authorList>
            <person name="de Groot N.N."/>
        </authorList>
    </citation>
    <scope>NUCLEOTIDE SEQUENCE [LARGE SCALE GENOMIC DNA]</scope>
    <source>
        <strain evidence="6 7">AA1</strain>
    </source>
</reference>
<dbReference type="EC" id="5.4.99.-" evidence="4"/>
<dbReference type="InterPro" id="IPR036986">
    <property type="entry name" value="S4_RNA-bd_sf"/>
</dbReference>
<dbReference type="GO" id="GO:0003723">
    <property type="term" value="F:RNA binding"/>
    <property type="evidence" value="ECO:0007669"/>
    <property type="project" value="UniProtKB-KW"/>
</dbReference>
<feature type="domain" description="RNA-binding S4" evidence="5">
    <location>
        <begin position="7"/>
        <end position="66"/>
    </location>
</feature>
<dbReference type="Proteomes" id="UP000198870">
    <property type="component" value="Unassembled WGS sequence"/>
</dbReference>
<accession>A0A1G5ALN3</accession>
<dbReference type="Gene3D" id="3.30.70.1560">
    <property type="entry name" value="Alpha-L RNA-binding motif"/>
    <property type="match status" value="1"/>
</dbReference>
<dbReference type="InterPro" id="IPR018496">
    <property type="entry name" value="PsdUridine_synth_RsuA/RluB_CS"/>
</dbReference>
<evidence type="ECO:0000256" key="4">
    <source>
        <dbReference type="RuleBase" id="RU003887"/>
    </source>
</evidence>
<keyword evidence="2 4" id="KW-0413">Isomerase</keyword>
<dbReference type="InterPro" id="IPR000748">
    <property type="entry name" value="PsdUridine_synth_RsuA/RluB/E/F"/>
</dbReference>
<dbReference type="RefSeq" id="WP_319016573.1">
    <property type="nucleotide sequence ID" value="NZ_FMUX01000001.1"/>
</dbReference>
<dbReference type="InterPro" id="IPR050343">
    <property type="entry name" value="RsuA_PseudoU_synthase"/>
</dbReference>
<keyword evidence="7" id="KW-1185">Reference proteome</keyword>
<protein>
    <recommendedName>
        <fullName evidence="4">Pseudouridine synthase</fullName>
        <ecNumber evidence="4">5.4.99.-</ecNumber>
    </recommendedName>
</protein>
<dbReference type="InterPro" id="IPR002942">
    <property type="entry name" value="S4_RNA-bd"/>
</dbReference>
<keyword evidence="3" id="KW-0694">RNA-binding</keyword>
<evidence type="ECO:0000313" key="7">
    <source>
        <dbReference type="Proteomes" id="UP000198870"/>
    </source>
</evidence>
<evidence type="ECO:0000256" key="3">
    <source>
        <dbReference type="PROSITE-ProRule" id="PRU00182"/>
    </source>
</evidence>
<dbReference type="SUPFAM" id="SSF55120">
    <property type="entry name" value="Pseudouridine synthase"/>
    <property type="match status" value="1"/>
</dbReference>
<dbReference type="EMBL" id="FMUX01000001">
    <property type="protein sequence ID" value="SCX78734.1"/>
    <property type="molecule type" value="Genomic_DNA"/>
</dbReference>
<organism evidence="6 7">
    <name type="scientific">Desulfoluna spongiiphila</name>
    <dbReference type="NCBI Taxonomy" id="419481"/>
    <lineage>
        <taxon>Bacteria</taxon>
        <taxon>Pseudomonadati</taxon>
        <taxon>Thermodesulfobacteriota</taxon>
        <taxon>Desulfobacteria</taxon>
        <taxon>Desulfobacterales</taxon>
        <taxon>Desulfolunaceae</taxon>
        <taxon>Desulfoluna</taxon>
    </lineage>
</organism>
<dbReference type="SMART" id="SM00363">
    <property type="entry name" value="S4"/>
    <property type="match status" value="1"/>
</dbReference>
<evidence type="ECO:0000256" key="2">
    <source>
        <dbReference type="ARBA" id="ARBA00023235"/>
    </source>
</evidence>
<dbReference type="GO" id="GO:0000455">
    <property type="term" value="P:enzyme-directed rRNA pseudouridine synthesis"/>
    <property type="evidence" value="ECO:0007669"/>
    <property type="project" value="UniProtKB-ARBA"/>
</dbReference>
<dbReference type="PANTHER" id="PTHR47683:SF2">
    <property type="entry name" value="RNA-BINDING S4 DOMAIN-CONTAINING PROTEIN"/>
    <property type="match status" value="1"/>
</dbReference>
<dbReference type="PROSITE" id="PS50889">
    <property type="entry name" value="S4"/>
    <property type="match status" value="1"/>
</dbReference>